<feature type="transmembrane region" description="Helical" evidence="2">
    <location>
        <begin position="200"/>
        <end position="224"/>
    </location>
</feature>
<sequence length="349" mass="37872">MTTRRPARTETGNPKCVNLLLQSFFARRSCLTVYRHIVEPVITSIQPHIRRVVHGYVTHDLELAVQTGSRTHLTRRPTIPSKPTPPPAPAPNRRMPSDLLTRTNCAYIKGVESRPLQCHDGYRCGTVGDYVGCSDSIQSSLNSAYPYCNTLIFNEYPFRTLINCDSVKSTPYLFAQPTAIYEDDLDESEDPKPWSQPSTAIIAGAVLAGLTLLALLGLGIFFLWRRMRKVKEKKLVEAVAVSSRPEPPEAPPIVHRSMTADPYASGSGMYDGAYDSYEPAAAPSGQPAGLGGSPAEGFEVQKTQGRGRAQTLPGTRQQDGEGPLSTAGATTGHDETSQVAGDGLPAAWF</sequence>
<keyword evidence="2" id="KW-0812">Transmembrane</keyword>
<reference evidence="3" key="1">
    <citation type="submission" date="2023-06" db="EMBL/GenBank/DDBJ databases">
        <title>Genome-scale phylogeny and comparative genomics of the fungal order Sordariales.</title>
        <authorList>
            <consortium name="Lawrence Berkeley National Laboratory"/>
            <person name="Hensen N."/>
            <person name="Bonometti L."/>
            <person name="Westerberg I."/>
            <person name="Brannstrom I.O."/>
            <person name="Guillou S."/>
            <person name="Cros-Aarteil S."/>
            <person name="Calhoun S."/>
            <person name="Haridas S."/>
            <person name="Kuo A."/>
            <person name="Mondo S."/>
            <person name="Pangilinan J."/>
            <person name="Riley R."/>
            <person name="Labutti K."/>
            <person name="Andreopoulos B."/>
            <person name="Lipzen A."/>
            <person name="Chen C."/>
            <person name="Yanf M."/>
            <person name="Daum C."/>
            <person name="Ng V."/>
            <person name="Clum A."/>
            <person name="Steindorff A."/>
            <person name="Ohm R."/>
            <person name="Martin F."/>
            <person name="Silar P."/>
            <person name="Natvig D."/>
            <person name="Lalanne C."/>
            <person name="Gautier V."/>
            <person name="Ament-Velasquez S.L."/>
            <person name="Kruys A."/>
            <person name="Hutchinson M.I."/>
            <person name="Powell A.J."/>
            <person name="Barry K."/>
            <person name="Miller A.N."/>
            <person name="Grigoriev I.V."/>
            <person name="Debuchy R."/>
            <person name="Gladieux P."/>
            <person name="Thoren M.H."/>
            <person name="Johannesson H."/>
        </authorList>
    </citation>
    <scope>NUCLEOTIDE SEQUENCE</scope>
    <source>
        <strain evidence="3">PSN4</strain>
    </source>
</reference>
<feature type="compositionally biased region" description="Pro residues" evidence="1">
    <location>
        <begin position="80"/>
        <end position="90"/>
    </location>
</feature>
<protein>
    <submittedName>
        <fullName evidence="3">Uncharacterized protein</fullName>
    </submittedName>
</protein>
<comment type="caution">
    <text evidence="3">The sequence shown here is derived from an EMBL/GenBank/DDBJ whole genome shotgun (WGS) entry which is preliminary data.</text>
</comment>
<evidence type="ECO:0000256" key="1">
    <source>
        <dbReference type="SAM" id="MobiDB-lite"/>
    </source>
</evidence>
<feature type="region of interest" description="Disordered" evidence="1">
    <location>
        <begin position="277"/>
        <end position="349"/>
    </location>
</feature>
<keyword evidence="4" id="KW-1185">Reference proteome</keyword>
<dbReference type="AlphaFoldDB" id="A0AAJ0BN52"/>
<evidence type="ECO:0000256" key="2">
    <source>
        <dbReference type="SAM" id="Phobius"/>
    </source>
</evidence>
<dbReference type="EMBL" id="MU839827">
    <property type="protein sequence ID" value="KAK1760278.1"/>
    <property type="molecule type" value="Genomic_DNA"/>
</dbReference>
<dbReference type="Proteomes" id="UP001239445">
    <property type="component" value="Unassembled WGS sequence"/>
</dbReference>
<keyword evidence="2" id="KW-0472">Membrane</keyword>
<proteinExistence type="predicted"/>
<feature type="region of interest" description="Disordered" evidence="1">
    <location>
        <begin position="67"/>
        <end position="96"/>
    </location>
</feature>
<organism evidence="3 4">
    <name type="scientific">Echria macrotheca</name>
    <dbReference type="NCBI Taxonomy" id="438768"/>
    <lineage>
        <taxon>Eukaryota</taxon>
        <taxon>Fungi</taxon>
        <taxon>Dikarya</taxon>
        <taxon>Ascomycota</taxon>
        <taxon>Pezizomycotina</taxon>
        <taxon>Sordariomycetes</taxon>
        <taxon>Sordariomycetidae</taxon>
        <taxon>Sordariales</taxon>
        <taxon>Schizotheciaceae</taxon>
        <taxon>Echria</taxon>
    </lineage>
</organism>
<evidence type="ECO:0000313" key="4">
    <source>
        <dbReference type="Proteomes" id="UP001239445"/>
    </source>
</evidence>
<evidence type="ECO:0000313" key="3">
    <source>
        <dbReference type="EMBL" id="KAK1760278.1"/>
    </source>
</evidence>
<name>A0AAJ0BN52_9PEZI</name>
<gene>
    <name evidence="3" type="ORF">QBC47DRAFT_355475</name>
</gene>
<keyword evidence="2" id="KW-1133">Transmembrane helix</keyword>
<accession>A0AAJ0BN52</accession>